<dbReference type="Gene3D" id="3.40.50.720">
    <property type="entry name" value="NAD(P)-binding Rossmann-like Domain"/>
    <property type="match status" value="1"/>
</dbReference>
<comment type="cofactor">
    <cofactor evidence="1">
        <name>Mn(2+)</name>
        <dbReference type="ChEBI" id="CHEBI:29035"/>
    </cofactor>
</comment>
<dbReference type="InterPro" id="IPR015884">
    <property type="entry name" value="Malic_enzyme_CS"/>
</dbReference>
<protein>
    <submittedName>
        <fullName evidence="10">Malate dehydrogenase</fullName>
    </submittedName>
</protein>
<feature type="domain" description="Malic enzyme N-terminal" evidence="9">
    <location>
        <begin position="29"/>
        <end position="162"/>
    </location>
</feature>
<organism evidence="10 11">
    <name type="scientific">Pseudothermotoga hypogea DSM 11164 = NBRC 106472</name>
    <dbReference type="NCBI Taxonomy" id="1123384"/>
    <lineage>
        <taxon>Bacteria</taxon>
        <taxon>Thermotogati</taxon>
        <taxon>Thermotogota</taxon>
        <taxon>Thermotogae</taxon>
        <taxon>Thermotogales</taxon>
        <taxon>Thermotogaceae</taxon>
        <taxon>Pseudothermotoga</taxon>
    </lineage>
</organism>
<dbReference type="InterPro" id="IPR012302">
    <property type="entry name" value="Malic_NAD-bd"/>
</dbReference>
<keyword evidence="11" id="KW-1185">Reference proteome</keyword>
<dbReference type="PaxDb" id="1123384-AJ81_07590"/>
<gene>
    <name evidence="10" type="ORF">AJ81_07590</name>
</gene>
<evidence type="ECO:0000256" key="5">
    <source>
        <dbReference type="PIRSR" id="PIRSR000106-1"/>
    </source>
</evidence>
<evidence type="ECO:0000313" key="11">
    <source>
        <dbReference type="Proteomes" id="UP000077469"/>
    </source>
</evidence>
<feature type="binding site" evidence="7">
    <location>
        <position position="173"/>
    </location>
    <ligand>
        <name>a divalent metal cation</name>
        <dbReference type="ChEBI" id="CHEBI:60240"/>
    </ligand>
</feature>
<evidence type="ECO:0000259" key="9">
    <source>
        <dbReference type="SMART" id="SM01274"/>
    </source>
</evidence>
<reference evidence="10 11" key="1">
    <citation type="submission" date="2014-01" db="EMBL/GenBank/DDBJ databases">
        <title>Genome sequencing of Thermotog hypogea.</title>
        <authorList>
            <person name="Zhang X."/>
            <person name="Alvare G."/>
            <person name="Fristensky B."/>
            <person name="Chen L."/>
            <person name="Suen T."/>
            <person name="Chen Q."/>
            <person name="Ma K."/>
        </authorList>
    </citation>
    <scope>NUCLEOTIDE SEQUENCE [LARGE SCALE GENOMIC DNA]</scope>
    <source>
        <strain evidence="10 11">DSM 11164</strain>
    </source>
</reference>
<dbReference type="SUPFAM" id="SSF53223">
    <property type="entry name" value="Aminoacid dehydrogenase-like, N-terminal domain"/>
    <property type="match status" value="1"/>
</dbReference>
<dbReference type="CDD" id="cd05311">
    <property type="entry name" value="NAD_bind_2_malic_enz"/>
    <property type="match status" value="1"/>
</dbReference>
<dbReference type="InterPro" id="IPR036291">
    <property type="entry name" value="NAD(P)-bd_dom_sf"/>
</dbReference>
<dbReference type="GO" id="GO:0046872">
    <property type="term" value="F:metal ion binding"/>
    <property type="evidence" value="ECO:0007669"/>
    <property type="project" value="UniProtKB-KW"/>
</dbReference>
<dbReference type="PANTHER" id="PTHR43237:SF4">
    <property type="entry name" value="NADP-DEPENDENT MALIC ENZYME"/>
    <property type="match status" value="1"/>
</dbReference>
<feature type="binding site" evidence="6">
    <location>
        <position position="334"/>
    </location>
    <ligand>
        <name>(S)-malate</name>
        <dbReference type="ChEBI" id="CHEBI:15589"/>
    </ligand>
</feature>
<evidence type="ECO:0000256" key="6">
    <source>
        <dbReference type="PIRSR" id="PIRSR000106-2"/>
    </source>
</evidence>
<dbReference type="SMART" id="SM01274">
    <property type="entry name" value="malic"/>
    <property type="match status" value="1"/>
</dbReference>
<feature type="binding site" evidence="7">
    <location>
        <position position="148"/>
    </location>
    <ligand>
        <name>a divalent metal cation</name>
        <dbReference type="ChEBI" id="CHEBI:60240"/>
    </ligand>
</feature>
<feature type="binding site" evidence="6">
    <location>
        <position position="86"/>
    </location>
    <ligand>
        <name>(S)-malate</name>
        <dbReference type="ChEBI" id="CHEBI:15589"/>
    </ligand>
</feature>
<dbReference type="InterPro" id="IPR001891">
    <property type="entry name" value="Malic_OxRdtase"/>
</dbReference>
<dbReference type="PANTHER" id="PTHR43237">
    <property type="entry name" value="NADP-DEPENDENT MALIC ENZYME"/>
    <property type="match status" value="1"/>
</dbReference>
<dbReference type="GO" id="GO:0051287">
    <property type="term" value="F:NAD binding"/>
    <property type="evidence" value="ECO:0007669"/>
    <property type="project" value="InterPro"/>
</dbReference>
<dbReference type="InterPro" id="IPR037062">
    <property type="entry name" value="Malic_N_dom_sf"/>
</dbReference>
<dbReference type="InterPro" id="IPR012301">
    <property type="entry name" value="Malic_N_dom"/>
</dbReference>
<comment type="similarity">
    <text evidence="2">Belongs to the malic enzymes family.</text>
</comment>
<feature type="active site" description="Proton acceptor" evidence="5">
    <location>
        <position position="105"/>
    </location>
</feature>
<name>A0A0X1KRY8_9THEM</name>
<dbReference type="EMBL" id="CP007141">
    <property type="protein sequence ID" value="AJC74067.1"/>
    <property type="molecule type" value="Genomic_DNA"/>
</dbReference>
<dbReference type="Gene3D" id="3.40.50.10380">
    <property type="entry name" value="Malic enzyme, N-terminal domain"/>
    <property type="match status" value="1"/>
</dbReference>
<dbReference type="Pfam" id="PF00390">
    <property type="entry name" value="malic"/>
    <property type="match status" value="1"/>
</dbReference>
<feature type="binding site" evidence="7">
    <location>
        <position position="147"/>
    </location>
    <ligand>
        <name>a divalent metal cation</name>
        <dbReference type="ChEBI" id="CHEBI:60240"/>
    </ligand>
</feature>
<dbReference type="OrthoDB" id="9805787at2"/>
<evidence type="ECO:0000259" key="8">
    <source>
        <dbReference type="SMART" id="SM00919"/>
    </source>
</evidence>
<evidence type="ECO:0000256" key="7">
    <source>
        <dbReference type="PIRSR" id="PIRSR000106-3"/>
    </source>
</evidence>
<feature type="domain" description="Malic enzyme NAD-binding" evidence="8">
    <location>
        <begin position="174"/>
        <end position="402"/>
    </location>
</feature>
<dbReference type="RefSeq" id="WP_031504214.1">
    <property type="nucleotide sequence ID" value="NC_022795.1"/>
</dbReference>
<evidence type="ECO:0000256" key="3">
    <source>
        <dbReference type="ARBA" id="ARBA00022723"/>
    </source>
</evidence>
<accession>A0A0X1KRY8</accession>
<dbReference type="SMART" id="SM00919">
    <property type="entry name" value="Malic_M"/>
    <property type="match status" value="1"/>
</dbReference>
<dbReference type="GO" id="GO:0004470">
    <property type="term" value="F:malic enzyme activity"/>
    <property type="evidence" value="ECO:0007669"/>
    <property type="project" value="InterPro"/>
</dbReference>
<proteinExistence type="inferred from homology"/>
<dbReference type="Pfam" id="PF03949">
    <property type="entry name" value="Malic_M"/>
    <property type="match status" value="1"/>
</dbReference>
<dbReference type="AlphaFoldDB" id="A0A0X1KRY8"/>
<evidence type="ECO:0000256" key="2">
    <source>
        <dbReference type="ARBA" id="ARBA00008785"/>
    </source>
</evidence>
<dbReference type="PROSITE" id="PS00331">
    <property type="entry name" value="MALIC_ENZYMES"/>
    <property type="match status" value="1"/>
</dbReference>
<dbReference type="PATRIC" id="fig|1123384.7.peg.1522"/>
<dbReference type="SUPFAM" id="SSF51735">
    <property type="entry name" value="NAD(P)-binding Rossmann-fold domains"/>
    <property type="match status" value="1"/>
</dbReference>
<evidence type="ECO:0000313" key="10">
    <source>
        <dbReference type="EMBL" id="AJC74067.1"/>
    </source>
</evidence>
<dbReference type="PIRSF" id="PIRSF000106">
    <property type="entry name" value="ME"/>
    <property type="match status" value="1"/>
</dbReference>
<feature type="active site" description="Proton donor" evidence="5">
    <location>
        <position position="50"/>
    </location>
</feature>
<dbReference type="KEGG" id="phy:AJ81_07590"/>
<dbReference type="GO" id="GO:0016616">
    <property type="term" value="F:oxidoreductase activity, acting on the CH-OH group of donors, NAD or NADP as acceptor"/>
    <property type="evidence" value="ECO:0007669"/>
    <property type="project" value="InterPro"/>
</dbReference>
<keyword evidence="4" id="KW-0560">Oxidoreductase</keyword>
<evidence type="ECO:0000256" key="4">
    <source>
        <dbReference type="ARBA" id="ARBA00023002"/>
    </source>
</evidence>
<dbReference type="InterPro" id="IPR046346">
    <property type="entry name" value="Aminoacid_DH-like_N_sf"/>
</dbReference>
<sequence>MDYKKNVEELLKKAQKPSEEALKLHPFYRGKIQTAPKVPVRSYDDFAIWYTPGVAKVCQEIVKDPSKVYEYTNKENTIAIVTDGTRILGLGDIGPEAGLPVMEGKALLFKYLGGVDAIPLCVGTKEIEEIVQFCKWLSPSISGINLEDVEKPKCFALLERLQEELSIPVFHDDQQGTATITLAGLINALRIVGKKINEVKITLIGAGSANYAFARLLEKMGVDLGNVLVVDSKGIITKDRAEQLDPITKRMWIKTNADNVSGGIEESLIGADVCIAYSKSGPGVIKPEWIKKMNKDAIVFAGANPVPEIWPWEAKEAGARIVATGRSDFPNQVNNSLGFPAIFRGVLDVRATKVTDEMCIAAAQAIADFAYRKGIHEEYIVPTMEESEVYVEEAFAVAKKAIEQNVARNPLSDEELLKKIKERINMGREMEKVLVQSRLIKLP</sequence>
<dbReference type="STRING" id="1123384.AJ81_07590"/>
<evidence type="ECO:0000256" key="1">
    <source>
        <dbReference type="ARBA" id="ARBA00001936"/>
    </source>
</evidence>
<dbReference type="Proteomes" id="UP000077469">
    <property type="component" value="Chromosome"/>
</dbReference>
<keyword evidence="3 7" id="KW-0479">Metal-binding</keyword>
<dbReference type="InterPro" id="IPR045213">
    <property type="entry name" value="Malic_NAD-bd_bact_type"/>
</dbReference>
<comment type="cofactor">
    <cofactor evidence="7">
        <name>Mg(2+)</name>
        <dbReference type="ChEBI" id="CHEBI:18420"/>
    </cofactor>
    <cofactor evidence="7">
        <name>Mn(2+)</name>
        <dbReference type="ChEBI" id="CHEBI:29035"/>
    </cofactor>
    <text evidence="7">Divalent metal cations. Prefers magnesium or manganese.</text>
</comment>
<dbReference type="InterPro" id="IPR051674">
    <property type="entry name" value="Malate_Decarboxylase"/>
</dbReference>